<keyword evidence="2 4" id="KW-0378">Hydrolase</keyword>
<feature type="active site" description="Charge relay system" evidence="4">
    <location>
        <position position="45"/>
    </location>
</feature>
<organism evidence="7 8">
    <name type="scientific">Nisaea acidiphila</name>
    <dbReference type="NCBI Taxonomy" id="1862145"/>
    <lineage>
        <taxon>Bacteria</taxon>
        <taxon>Pseudomonadati</taxon>
        <taxon>Pseudomonadota</taxon>
        <taxon>Alphaproteobacteria</taxon>
        <taxon>Rhodospirillales</taxon>
        <taxon>Thalassobaculaceae</taxon>
        <taxon>Nisaea</taxon>
    </lineage>
</organism>
<dbReference type="RefSeq" id="WP_257771179.1">
    <property type="nucleotide sequence ID" value="NZ_CP102480.1"/>
</dbReference>
<evidence type="ECO:0000256" key="1">
    <source>
        <dbReference type="ARBA" id="ARBA00022670"/>
    </source>
</evidence>
<keyword evidence="3 4" id="KW-0720">Serine protease</keyword>
<protein>
    <submittedName>
        <fullName evidence="7">S8 family serine peptidase</fullName>
    </submittedName>
</protein>
<dbReference type="Proteomes" id="UP001060336">
    <property type="component" value="Chromosome"/>
</dbReference>
<feature type="domain" description="Peptidase S8/S53" evidence="5">
    <location>
        <begin position="5"/>
        <end position="210"/>
    </location>
</feature>
<feature type="active site" description="Charge relay system" evidence="4">
    <location>
        <position position="10"/>
    </location>
</feature>
<comment type="similarity">
    <text evidence="4">Belongs to the peptidase S8 family.</text>
</comment>
<dbReference type="KEGG" id="naci:NUH88_07800"/>
<dbReference type="AlphaFoldDB" id="A0A9J7AW60"/>
<sequence length="570" mass="59855">MGVWSVAIVDSGVTDETEARFGPNLFEYDYYYRNGNTDGARSTSHGSIVAESVEHTNGALERVDFQVSSNSEYFISSYAIRNALAQIGDMHDSGWHIGSYNLSIASSYSSFTSPFRAQIDALADRGIFGVAASGNGGTSGALEAAAYPARLSNVISVGSHDGAGNPSTFSQNHPSTVHILADGEDFPGAGYSGTSFAAPQVAATVTTVQALVEGVKGDRLSFGQIIDTLQLGGAGPRSAVDPADGATTYFLHTHSGSVDYAIATHIDPSFSGLEYIASFSDLEAAFGRDAGAARTHYLSTGVYEGRTVEFDGLEYVASHPDLIGAFGTDREAAAFHYLEAGRWEGRLTNFDADNYMSANPDLAAAFGGDDDLATQHYITNGFFEGRSTGELTGPSMGPAQFRAGISEGATDLPYATNSPGYVGIGEAVVGTISFFQDADVFRTELTAGETITIAARGSSSGGGTLHDIRLFLFDPDINQVGSDYDSGQGLDALLVYTPTTSGTHYIGIDGKLIYQGTYTIEVSRGASAVLTGLTEETVPVDAVEDAPSPTSDDVQLTTLGPEPLYTDWIV</sequence>
<dbReference type="InterPro" id="IPR036852">
    <property type="entry name" value="Peptidase_S8/S53_dom_sf"/>
</dbReference>
<dbReference type="InterPro" id="IPR000209">
    <property type="entry name" value="Peptidase_S8/S53_dom"/>
</dbReference>
<keyword evidence="8" id="KW-1185">Reference proteome</keyword>
<name>A0A9J7AW60_9PROT</name>
<evidence type="ECO:0000256" key="3">
    <source>
        <dbReference type="ARBA" id="ARBA00022825"/>
    </source>
</evidence>
<dbReference type="Pfam" id="PF00082">
    <property type="entry name" value="Peptidase_S8"/>
    <property type="match status" value="1"/>
</dbReference>
<evidence type="ECO:0000259" key="6">
    <source>
        <dbReference type="Pfam" id="PF04151"/>
    </source>
</evidence>
<dbReference type="GO" id="GO:0006508">
    <property type="term" value="P:proteolysis"/>
    <property type="evidence" value="ECO:0007669"/>
    <property type="project" value="UniProtKB-KW"/>
</dbReference>
<feature type="active site" description="Charge relay system" evidence="4">
    <location>
        <position position="195"/>
    </location>
</feature>
<dbReference type="Gene3D" id="3.40.50.200">
    <property type="entry name" value="Peptidase S8/S53 domain"/>
    <property type="match status" value="1"/>
</dbReference>
<evidence type="ECO:0000313" key="7">
    <source>
        <dbReference type="EMBL" id="UUX51591.1"/>
    </source>
</evidence>
<evidence type="ECO:0000313" key="8">
    <source>
        <dbReference type="Proteomes" id="UP001060336"/>
    </source>
</evidence>
<feature type="domain" description="Peptidase C-terminal archaeal/bacterial" evidence="6">
    <location>
        <begin position="437"/>
        <end position="509"/>
    </location>
</feature>
<proteinExistence type="inferred from homology"/>
<dbReference type="GO" id="GO:0004252">
    <property type="term" value="F:serine-type endopeptidase activity"/>
    <property type="evidence" value="ECO:0007669"/>
    <property type="project" value="UniProtKB-UniRule"/>
</dbReference>
<dbReference type="PROSITE" id="PS00138">
    <property type="entry name" value="SUBTILASE_SER"/>
    <property type="match status" value="1"/>
</dbReference>
<dbReference type="InterPro" id="IPR007280">
    <property type="entry name" value="Peptidase_C_arc/bac"/>
</dbReference>
<dbReference type="SUPFAM" id="SSF52743">
    <property type="entry name" value="Subtilisin-like"/>
    <property type="match status" value="1"/>
</dbReference>
<evidence type="ECO:0000259" key="5">
    <source>
        <dbReference type="Pfam" id="PF00082"/>
    </source>
</evidence>
<dbReference type="Pfam" id="PF04151">
    <property type="entry name" value="PPC"/>
    <property type="match status" value="1"/>
</dbReference>
<keyword evidence="1 4" id="KW-0645">Protease</keyword>
<dbReference type="PROSITE" id="PS51892">
    <property type="entry name" value="SUBTILASE"/>
    <property type="match status" value="1"/>
</dbReference>
<reference evidence="7" key="1">
    <citation type="submission" date="2022-08" db="EMBL/GenBank/DDBJ databases">
        <title>Nisaea acidiphila sp. nov., isolated from a marine algal debris and emended description of the genus Nisaea Urios et al. 2008.</title>
        <authorList>
            <person name="Kwon K."/>
        </authorList>
    </citation>
    <scope>NUCLEOTIDE SEQUENCE</scope>
    <source>
        <strain evidence="7">MEBiC11861</strain>
    </source>
</reference>
<evidence type="ECO:0000256" key="2">
    <source>
        <dbReference type="ARBA" id="ARBA00022801"/>
    </source>
</evidence>
<evidence type="ECO:0000256" key="4">
    <source>
        <dbReference type="PROSITE-ProRule" id="PRU01240"/>
    </source>
</evidence>
<accession>A0A9J7AW60</accession>
<dbReference type="EMBL" id="CP102480">
    <property type="protein sequence ID" value="UUX51591.1"/>
    <property type="molecule type" value="Genomic_DNA"/>
</dbReference>
<gene>
    <name evidence="7" type="ORF">NUH88_07800</name>
</gene>
<dbReference type="Gene3D" id="2.60.120.380">
    <property type="match status" value="1"/>
</dbReference>
<dbReference type="InterPro" id="IPR023828">
    <property type="entry name" value="Peptidase_S8_Ser-AS"/>
</dbReference>